<sequence length="118" mass="13609">MLSKSLKRILPILLVVVLFQQWGKIEAFFNPTQALSTQARSDARVTLYATAWCGYCKDFRRFLDRHGVAYQEFDIDKDVTARQRYEALGGRGIPILDINGVQLRQYDEAQLLKALQTR</sequence>
<dbReference type="Pfam" id="PF00462">
    <property type="entry name" value="Glutaredoxin"/>
    <property type="match status" value="1"/>
</dbReference>
<dbReference type="CDD" id="cd02976">
    <property type="entry name" value="NrdH"/>
    <property type="match status" value="1"/>
</dbReference>
<proteinExistence type="predicted"/>
<protein>
    <recommendedName>
        <fullName evidence="1">Glutaredoxin domain-containing protein</fullName>
    </recommendedName>
</protein>
<evidence type="ECO:0000313" key="2">
    <source>
        <dbReference type="EMBL" id="CAK9891080.1"/>
    </source>
</evidence>
<dbReference type="InterPro" id="IPR002109">
    <property type="entry name" value="Glutaredoxin"/>
</dbReference>
<dbReference type="GO" id="GO:0009055">
    <property type="term" value="F:electron transfer activity"/>
    <property type="evidence" value="ECO:0007669"/>
    <property type="project" value="TreeGrafter"/>
</dbReference>
<evidence type="ECO:0000259" key="1">
    <source>
        <dbReference type="Pfam" id="PF00462"/>
    </source>
</evidence>
<evidence type="ECO:0000313" key="4">
    <source>
        <dbReference type="Proteomes" id="UP000326595"/>
    </source>
</evidence>
<gene>
    <name evidence="3" type="ORF">PS652_03838</name>
    <name evidence="2" type="ORF">PS652_03933</name>
</gene>
<feature type="domain" description="Glutaredoxin" evidence="1">
    <location>
        <begin position="45"/>
        <end position="101"/>
    </location>
</feature>
<dbReference type="Proteomes" id="UP000326595">
    <property type="component" value="Chromosome"/>
</dbReference>
<organism evidence="3">
    <name type="scientific">Pseudomonas fluorescens</name>
    <dbReference type="NCBI Taxonomy" id="294"/>
    <lineage>
        <taxon>Bacteria</taxon>
        <taxon>Pseudomonadati</taxon>
        <taxon>Pseudomonadota</taxon>
        <taxon>Gammaproteobacteria</taxon>
        <taxon>Pseudomonadales</taxon>
        <taxon>Pseudomonadaceae</taxon>
        <taxon>Pseudomonas</taxon>
    </lineage>
</organism>
<reference evidence="3" key="1">
    <citation type="submission" date="2019-09" db="EMBL/GenBank/DDBJ databases">
        <authorList>
            <person name="Chandra G."/>
            <person name="Truman W A."/>
        </authorList>
    </citation>
    <scope>NUCLEOTIDE SEQUENCE [LARGE SCALE GENOMIC DNA]</scope>
    <source>
        <strain evidence="3">PS652</strain>
    </source>
</reference>
<dbReference type="SUPFAM" id="SSF52833">
    <property type="entry name" value="Thioredoxin-like"/>
    <property type="match status" value="1"/>
</dbReference>
<dbReference type="InterPro" id="IPR051548">
    <property type="entry name" value="Grx-like_ET"/>
</dbReference>
<dbReference type="PROSITE" id="PS51354">
    <property type="entry name" value="GLUTAREDOXIN_2"/>
    <property type="match status" value="1"/>
</dbReference>
<dbReference type="EMBL" id="OZ024668">
    <property type="protein sequence ID" value="CAK9891080.1"/>
    <property type="molecule type" value="Genomic_DNA"/>
</dbReference>
<evidence type="ECO:0000313" key="3">
    <source>
        <dbReference type="EMBL" id="VVN11622.1"/>
    </source>
</evidence>
<dbReference type="PANTHER" id="PTHR34386">
    <property type="entry name" value="GLUTAREDOXIN"/>
    <property type="match status" value="1"/>
</dbReference>
<reference evidence="2 4" key="2">
    <citation type="submission" date="2024-03" db="EMBL/GenBank/DDBJ databases">
        <authorList>
            <person name="Alaster D. Moffat"/>
            <person name="Govind Chandra"/>
            <person name="Andrew W. Truman"/>
        </authorList>
    </citation>
    <scope>NUCLEOTIDE SEQUENCE [LARGE SCALE GENOMIC DNA]</scope>
    <source>
        <strain evidence="2">PS652</strain>
    </source>
</reference>
<dbReference type="EMBL" id="CABVHG010000024">
    <property type="protein sequence ID" value="VVN11622.1"/>
    <property type="molecule type" value="Genomic_DNA"/>
</dbReference>
<dbReference type="InterPro" id="IPR036249">
    <property type="entry name" value="Thioredoxin-like_sf"/>
</dbReference>
<dbReference type="GO" id="GO:0045454">
    <property type="term" value="P:cell redox homeostasis"/>
    <property type="evidence" value="ECO:0007669"/>
    <property type="project" value="TreeGrafter"/>
</dbReference>
<name>A0A5E6V0U1_PSEFL</name>
<dbReference type="AlphaFoldDB" id="A0A5E6V0U1"/>
<dbReference type="RefSeq" id="WP_038996923.1">
    <property type="nucleotide sequence ID" value="NZ_OZ024668.1"/>
</dbReference>
<dbReference type="PANTHER" id="PTHR34386:SF1">
    <property type="entry name" value="GLUTAREDOXIN-LIKE PROTEIN NRDH"/>
    <property type="match status" value="1"/>
</dbReference>
<accession>A0A5E6V0U1</accession>
<dbReference type="Gene3D" id="3.40.30.10">
    <property type="entry name" value="Glutaredoxin"/>
    <property type="match status" value="1"/>
</dbReference>